<dbReference type="EMBL" id="FMVJ01000009">
    <property type="protein sequence ID" value="SCY98872.1"/>
    <property type="molecule type" value="Genomic_DNA"/>
</dbReference>
<dbReference type="NCBIfam" id="NF041926">
    <property type="entry name" value="QatD"/>
    <property type="match status" value="1"/>
</dbReference>
<dbReference type="GO" id="GO:0046872">
    <property type="term" value="F:metal ion binding"/>
    <property type="evidence" value="ECO:0007669"/>
    <property type="project" value="UniProtKB-KW"/>
</dbReference>
<dbReference type="InterPro" id="IPR032466">
    <property type="entry name" value="Metal_Hydrolase"/>
</dbReference>
<dbReference type="Pfam" id="PF01026">
    <property type="entry name" value="TatD_DNase"/>
    <property type="match status" value="1"/>
</dbReference>
<sequence>MIDFHCHLDLYPDPHRIARECGARNMYVLSVTTTPSAWEGTAALADGASRIRTALGLHPQLAHERKAELPLFEKLLPRTRYVGEIGLDGGPELKPHWADQTFVFNHILKCCSAAGGRVLSIHSRRAASAVLDALGATPGAGVPILHWFSGTHRELARAIEMGCWFSIGPTMLGTEKGRALTSRAPRDRILTETDGPFASVEGRSALPWDVDYAVRHLSDLWRQPMVEVRQQLNSNLRNLIGSLPTMD</sequence>
<dbReference type="InterPro" id="IPR001130">
    <property type="entry name" value="TatD-like"/>
</dbReference>
<dbReference type="CDD" id="cd01310">
    <property type="entry name" value="TatD_DNAse"/>
    <property type="match status" value="1"/>
</dbReference>
<dbReference type="InterPro" id="IPR049677">
    <property type="entry name" value="QatD"/>
</dbReference>
<evidence type="ECO:0000256" key="1">
    <source>
        <dbReference type="ARBA" id="ARBA00009275"/>
    </source>
</evidence>
<feature type="binding site" evidence="4">
    <location>
        <position position="5"/>
    </location>
    <ligand>
        <name>a divalent metal cation</name>
        <dbReference type="ChEBI" id="CHEBI:60240"/>
        <label>1</label>
    </ligand>
</feature>
<feature type="binding site" evidence="4">
    <location>
        <position position="84"/>
    </location>
    <ligand>
        <name>a divalent metal cation</name>
        <dbReference type="ChEBI" id="CHEBI:60240"/>
        <label>1</label>
    </ligand>
</feature>
<evidence type="ECO:0000313" key="6">
    <source>
        <dbReference type="Proteomes" id="UP000199569"/>
    </source>
</evidence>
<protein>
    <submittedName>
        <fullName evidence="5">TatD DNase family protein</fullName>
    </submittedName>
</protein>
<evidence type="ECO:0000256" key="3">
    <source>
        <dbReference type="ARBA" id="ARBA00022801"/>
    </source>
</evidence>
<dbReference type="GO" id="GO:0016788">
    <property type="term" value="F:hydrolase activity, acting on ester bonds"/>
    <property type="evidence" value="ECO:0007669"/>
    <property type="project" value="InterPro"/>
</dbReference>
<evidence type="ECO:0000313" key="5">
    <source>
        <dbReference type="EMBL" id="SCY98872.1"/>
    </source>
</evidence>
<reference evidence="5 6" key="1">
    <citation type="submission" date="2016-10" db="EMBL/GenBank/DDBJ databases">
        <authorList>
            <person name="de Groot N.N."/>
        </authorList>
    </citation>
    <scope>NUCLEOTIDE SEQUENCE [LARGE SCALE GENOMIC DNA]</scope>
    <source>
        <strain evidence="5 6">CGMCC 1.7666</strain>
    </source>
</reference>
<dbReference type="PANTHER" id="PTHR46317">
    <property type="entry name" value="HYDROLASE OF PHP SUPERFAMILY-RELATED PROTEIN"/>
    <property type="match status" value="1"/>
</dbReference>
<evidence type="ECO:0000256" key="4">
    <source>
        <dbReference type="PIRSR" id="PIRSR005902-1"/>
    </source>
</evidence>
<feature type="binding site" evidence="4">
    <location>
        <position position="7"/>
    </location>
    <ligand>
        <name>a divalent metal cation</name>
        <dbReference type="ChEBI" id="CHEBI:60240"/>
        <label>1</label>
    </ligand>
</feature>
<feature type="binding site" evidence="4">
    <location>
        <position position="146"/>
    </location>
    <ligand>
        <name>a divalent metal cation</name>
        <dbReference type="ChEBI" id="CHEBI:60240"/>
        <label>2</label>
    </ligand>
</feature>
<feature type="binding site" evidence="4">
    <location>
        <position position="194"/>
    </location>
    <ligand>
        <name>a divalent metal cation</name>
        <dbReference type="ChEBI" id="CHEBI:60240"/>
        <label>1</label>
    </ligand>
</feature>
<dbReference type="STRING" id="549386.SAMN02927923_03256"/>
<dbReference type="SUPFAM" id="SSF51556">
    <property type="entry name" value="Metallo-dependent hydrolases"/>
    <property type="match status" value="1"/>
</dbReference>
<accession>A0A1G5KE50</accession>
<feature type="binding site" evidence="4">
    <location>
        <position position="122"/>
    </location>
    <ligand>
        <name>a divalent metal cation</name>
        <dbReference type="ChEBI" id="CHEBI:60240"/>
        <label>2</label>
    </ligand>
</feature>
<dbReference type="OrthoDB" id="9810005at2"/>
<dbReference type="Gene3D" id="3.20.20.140">
    <property type="entry name" value="Metal-dependent hydrolases"/>
    <property type="match status" value="1"/>
</dbReference>
<proteinExistence type="inferred from homology"/>
<keyword evidence="6" id="KW-1185">Reference proteome</keyword>
<keyword evidence="3" id="KW-0378">Hydrolase</keyword>
<organism evidence="5 6">
    <name type="scientific">Microvirga guangxiensis</name>
    <dbReference type="NCBI Taxonomy" id="549386"/>
    <lineage>
        <taxon>Bacteria</taxon>
        <taxon>Pseudomonadati</taxon>
        <taxon>Pseudomonadota</taxon>
        <taxon>Alphaproteobacteria</taxon>
        <taxon>Hyphomicrobiales</taxon>
        <taxon>Methylobacteriaceae</taxon>
        <taxon>Microvirga</taxon>
    </lineage>
</organism>
<dbReference type="PANTHER" id="PTHR46317:SF1">
    <property type="entry name" value="HYDROLASE, TATD FAMILY"/>
    <property type="match status" value="1"/>
</dbReference>
<dbReference type="AlphaFoldDB" id="A0A1G5KE50"/>
<keyword evidence="2 4" id="KW-0479">Metal-binding</keyword>
<dbReference type="RefSeq" id="WP_091136831.1">
    <property type="nucleotide sequence ID" value="NZ_FMVJ01000009.1"/>
</dbReference>
<evidence type="ECO:0000256" key="2">
    <source>
        <dbReference type="ARBA" id="ARBA00022723"/>
    </source>
</evidence>
<name>A0A1G5KE50_9HYPH</name>
<comment type="similarity">
    <text evidence="1">Belongs to the metallo-dependent hydrolases superfamily. TatD-type hydrolase family.</text>
</comment>
<gene>
    <name evidence="5" type="ORF">SAMN02927923_03256</name>
</gene>
<dbReference type="PIRSF" id="PIRSF005902">
    <property type="entry name" value="DNase_TatD"/>
    <property type="match status" value="1"/>
</dbReference>
<dbReference type="Proteomes" id="UP000199569">
    <property type="component" value="Unassembled WGS sequence"/>
</dbReference>